<proteinExistence type="inferred from homology"/>
<dbReference type="Proteomes" id="UP000092555">
    <property type="component" value="Unassembled WGS sequence"/>
</dbReference>
<comment type="caution">
    <text evidence="8">The sequence shown here is derived from an EMBL/GenBank/DDBJ whole genome shotgun (WGS) entry which is preliminary data.</text>
</comment>
<dbReference type="AlphaFoldDB" id="A0A1A0HDM3"/>
<sequence>MGKSPRFIHECPNVENTLPLELFRAQSPARYSQGDGDKMVLYAGNGDCSLEILATSSIHVHEKLRAAGSSVAVFVLDTSVVLWFLGMQGSTGLGVELPYPLIALHALKDVEGESVLYLQVLSCELFQSVAVSEYTQTVELILRAGRPGQQTSLLFYSPLLVAPCAVPQLYEALGTCSALHYDSEPESETDGFGADHEWITADHEWITADSGPGPQLEMPASWVNSGDADDLGMADPSEENSDGEAGMNVAVGYVTVAGVVRRRSSVSREAQKQRRIG</sequence>
<dbReference type="GeneID" id="30030147"/>
<gene>
    <name evidence="8" type="ORF">METBIDRAFT_39751</name>
</gene>
<name>A0A1A0HDM3_9ASCO</name>
<keyword evidence="9" id="KW-1185">Reference proteome</keyword>
<evidence type="ECO:0000256" key="7">
    <source>
        <dbReference type="SAM" id="MobiDB-lite"/>
    </source>
</evidence>
<organism evidence="8 9">
    <name type="scientific">Metschnikowia bicuspidata var. bicuspidata NRRL YB-4993</name>
    <dbReference type="NCBI Taxonomy" id="869754"/>
    <lineage>
        <taxon>Eukaryota</taxon>
        <taxon>Fungi</taxon>
        <taxon>Dikarya</taxon>
        <taxon>Ascomycota</taxon>
        <taxon>Saccharomycotina</taxon>
        <taxon>Pichiomycetes</taxon>
        <taxon>Metschnikowiaceae</taxon>
        <taxon>Metschnikowia</taxon>
    </lineage>
</organism>
<accession>A0A1A0HDM3</accession>
<keyword evidence="5" id="KW-0963">Cytoplasm</keyword>
<evidence type="ECO:0000256" key="3">
    <source>
        <dbReference type="ARBA" id="ARBA00006172"/>
    </source>
</evidence>
<evidence type="ECO:0000313" key="8">
    <source>
        <dbReference type="EMBL" id="OBA22116.1"/>
    </source>
</evidence>
<evidence type="ECO:0000256" key="4">
    <source>
        <dbReference type="ARBA" id="ARBA00015935"/>
    </source>
</evidence>
<keyword evidence="6" id="KW-0539">Nucleus</keyword>
<protein>
    <recommendedName>
        <fullName evidence="4">Protein LOT5</fullName>
    </recommendedName>
</protein>
<dbReference type="InterPro" id="IPR011993">
    <property type="entry name" value="PH-like_dom_sf"/>
</dbReference>
<evidence type="ECO:0000256" key="6">
    <source>
        <dbReference type="ARBA" id="ARBA00023242"/>
    </source>
</evidence>
<feature type="region of interest" description="Disordered" evidence="7">
    <location>
        <begin position="209"/>
        <end position="246"/>
    </location>
</feature>
<dbReference type="RefSeq" id="XP_018712612.1">
    <property type="nucleotide sequence ID" value="XM_018857171.1"/>
</dbReference>
<dbReference type="Pfam" id="PF03517">
    <property type="entry name" value="Voldacs"/>
    <property type="match status" value="1"/>
</dbReference>
<evidence type="ECO:0000313" key="9">
    <source>
        <dbReference type="Proteomes" id="UP000092555"/>
    </source>
</evidence>
<dbReference type="OrthoDB" id="19714at2759"/>
<dbReference type="GO" id="GO:0005634">
    <property type="term" value="C:nucleus"/>
    <property type="evidence" value="ECO:0007669"/>
    <property type="project" value="UniProtKB-SubCell"/>
</dbReference>
<reference evidence="8 9" key="1">
    <citation type="submission" date="2016-05" db="EMBL/GenBank/DDBJ databases">
        <title>Comparative genomics of biotechnologically important yeasts.</title>
        <authorList>
            <consortium name="DOE Joint Genome Institute"/>
            <person name="Riley R."/>
            <person name="Haridas S."/>
            <person name="Wolfe K.H."/>
            <person name="Lopes M.R."/>
            <person name="Hittinger C.T."/>
            <person name="Goker M."/>
            <person name="Salamov A."/>
            <person name="Wisecaver J."/>
            <person name="Long T.M."/>
            <person name="Aerts A.L."/>
            <person name="Barry K."/>
            <person name="Choi C."/>
            <person name="Clum A."/>
            <person name="Coughlan A.Y."/>
            <person name="Deshpande S."/>
            <person name="Douglass A.P."/>
            <person name="Hanson S.J."/>
            <person name="Klenk H.-P."/>
            <person name="LaButti K."/>
            <person name="Lapidus A."/>
            <person name="Lindquist E."/>
            <person name="Lipzen A."/>
            <person name="Meier-kolthoff J.P."/>
            <person name="Ohm R.A."/>
            <person name="Otillar R.P."/>
            <person name="Pangilinan J."/>
            <person name="Peng Y."/>
            <person name="Rokas A."/>
            <person name="Rosa C.A."/>
            <person name="Scheuner C."/>
            <person name="Sibirny A.A."/>
            <person name="Slot J.C."/>
            <person name="Stielow J.B."/>
            <person name="Sun H."/>
            <person name="Kurtzman C.P."/>
            <person name="Blackwell M."/>
            <person name="Grigoriev I.V."/>
            <person name="Jeffries T.W."/>
        </authorList>
    </citation>
    <scope>NUCLEOTIDE SEQUENCE [LARGE SCALE GENOMIC DNA]</scope>
    <source>
        <strain evidence="8 9">NRRL YB-4993</strain>
    </source>
</reference>
<dbReference type="STRING" id="869754.A0A1A0HDM3"/>
<evidence type="ECO:0000256" key="1">
    <source>
        <dbReference type="ARBA" id="ARBA00004123"/>
    </source>
</evidence>
<dbReference type="GO" id="GO:0005737">
    <property type="term" value="C:cytoplasm"/>
    <property type="evidence" value="ECO:0007669"/>
    <property type="project" value="UniProtKB-SubCell"/>
</dbReference>
<dbReference type="Gene3D" id="2.30.29.30">
    <property type="entry name" value="Pleckstrin-homology domain (PH domain)/Phosphotyrosine-binding domain (PTB)"/>
    <property type="match status" value="1"/>
</dbReference>
<dbReference type="InterPro" id="IPR039924">
    <property type="entry name" value="ICln/Lot5/Saf5"/>
</dbReference>
<dbReference type="EMBL" id="LXTC01000002">
    <property type="protein sequence ID" value="OBA22116.1"/>
    <property type="molecule type" value="Genomic_DNA"/>
</dbReference>
<feature type="compositionally biased region" description="Acidic residues" evidence="7">
    <location>
        <begin position="227"/>
        <end position="242"/>
    </location>
</feature>
<evidence type="ECO:0000256" key="5">
    <source>
        <dbReference type="ARBA" id="ARBA00022490"/>
    </source>
</evidence>
<comment type="similarity">
    <text evidence="3">Belongs to the LOT5 family.</text>
</comment>
<comment type="subcellular location">
    <subcellularLocation>
        <location evidence="2">Cytoplasm</location>
    </subcellularLocation>
    <subcellularLocation>
        <location evidence="1">Nucleus</location>
    </subcellularLocation>
</comment>
<evidence type="ECO:0000256" key="2">
    <source>
        <dbReference type="ARBA" id="ARBA00004496"/>
    </source>
</evidence>